<dbReference type="OrthoDB" id="542465at2759"/>
<dbReference type="Proteomes" id="UP000075714">
    <property type="component" value="Unassembled WGS sequence"/>
</dbReference>
<feature type="region of interest" description="Disordered" evidence="1">
    <location>
        <begin position="46"/>
        <end position="76"/>
    </location>
</feature>
<dbReference type="AlphaFoldDB" id="A0A150GUS0"/>
<evidence type="ECO:0000313" key="3">
    <source>
        <dbReference type="Proteomes" id="UP000075714"/>
    </source>
</evidence>
<keyword evidence="3" id="KW-1185">Reference proteome</keyword>
<evidence type="ECO:0000256" key="1">
    <source>
        <dbReference type="SAM" id="MobiDB-lite"/>
    </source>
</evidence>
<dbReference type="EMBL" id="LSYV01000007">
    <property type="protein sequence ID" value="KXZ53615.1"/>
    <property type="molecule type" value="Genomic_DNA"/>
</dbReference>
<reference evidence="3" key="1">
    <citation type="journal article" date="2016" name="Nat. Commun.">
        <title>The Gonium pectorale genome demonstrates co-option of cell cycle regulation during the evolution of multicellularity.</title>
        <authorList>
            <person name="Hanschen E.R."/>
            <person name="Marriage T.N."/>
            <person name="Ferris P.J."/>
            <person name="Hamaji T."/>
            <person name="Toyoda A."/>
            <person name="Fujiyama A."/>
            <person name="Neme R."/>
            <person name="Noguchi H."/>
            <person name="Minakuchi Y."/>
            <person name="Suzuki M."/>
            <person name="Kawai-Toyooka H."/>
            <person name="Smith D.R."/>
            <person name="Sparks H."/>
            <person name="Anderson J."/>
            <person name="Bakaric R."/>
            <person name="Luria V."/>
            <person name="Karger A."/>
            <person name="Kirschner M.W."/>
            <person name="Durand P.M."/>
            <person name="Michod R.E."/>
            <person name="Nozaki H."/>
            <person name="Olson B.J."/>
        </authorList>
    </citation>
    <scope>NUCLEOTIDE SEQUENCE [LARGE SCALE GENOMIC DNA]</scope>
    <source>
        <strain evidence="3">NIES-2863</strain>
    </source>
</reference>
<accession>A0A150GUS0</accession>
<evidence type="ECO:0000313" key="2">
    <source>
        <dbReference type="EMBL" id="KXZ53615.1"/>
    </source>
</evidence>
<organism evidence="2 3">
    <name type="scientific">Gonium pectorale</name>
    <name type="common">Green alga</name>
    <dbReference type="NCBI Taxonomy" id="33097"/>
    <lineage>
        <taxon>Eukaryota</taxon>
        <taxon>Viridiplantae</taxon>
        <taxon>Chlorophyta</taxon>
        <taxon>core chlorophytes</taxon>
        <taxon>Chlorophyceae</taxon>
        <taxon>CS clade</taxon>
        <taxon>Chlamydomonadales</taxon>
        <taxon>Volvocaceae</taxon>
        <taxon>Gonium</taxon>
    </lineage>
</organism>
<protein>
    <submittedName>
        <fullName evidence="2">Uncharacterized protein</fullName>
    </submittedName>
</protein>
<comment type="caution">
    <text evidence="2">The sequence shown here is derived from an EMBL/GenBank/DDBJ whole genome shotgun (WGS) entry which is preliminary data.</text>
</comment>
<proteinExistence type="predicted"/>
<gene>
    <name evidence="2" type="ORF">GPECTOR_6g532</name>
</gene>
<sequence>MSCFTSTPGPRTTRSYRVIGPARISRRGDSLIAYLYRGSRLELYDRHGNPTPLSSGSSMGSMAEEEMLPGPDADSPDGSAEGCVAECVLVGAHVELCGSACSVDLVDLSVQPAVLHHNGHTYLSVRSLPPEAVIELDAGADLRHPINVTPPAPSEY</sequence>
<name>A0A150GUS0_GONPE</name>